<comment type="caution">
    <text evidence="3">The sequence shown here is derived from an EMBL/GenBank/DDBJ whole genome shotgun (WGS) entry which is preliminary data.</text>
</comment>
<dbReference type="InterPro" id="IPR011081">
    <property type="entry name" value="Big_4"/>
</dbReference>
<reference evidence="3 4" key="1">
    <citation type="submission" date="2022-06" db="EMBL/GenBank/DDBJ databases">
        <title>Isolation of gut microbiota from human fecal samples.</title>
        <authorList>
            <person name="Pamer E.G."/>
            <person name="Barat B."/>
            <person name="Waligurski E."/>
            <person name="Medina S."/>
            <person name="Paddock L."/>
            <person name="Mostad J."/>
        </authorList>
    </citation>
    <scope>NUCLEOTIDE SEQUENCE [LARGE SCALE GENOMIC DNA]</scope>
    <source>
        <strain evidence="3 4">DFI.7.95</strain>
    </source>
</reference>
<feature type="domain" description="Bacterial Ig-like" evidence="2">
    <location>
        <begin position="903"/>
        <end position="955"/>
    </location>
</feature>
<dbReference type="InterPro" id="IPR032675">
    <property type="entry name" value="LRR_dom_sf"/>
</dbReference>
<evidence type="ECO:0000256" key="1">
    <source>
        <dbReference type="SAM" id="Coils"/>
    </source>
</evidence>
<dbReference type="InterPro" id="IPR053139">
    <property type="entry name" value="Surface_bspA-like"/>
</dbReference>
<evidence type="ECO:0000313" key="3">
    <source>
        <dbReference type="EMBL" id="MCQ4924007.1"/>
    </source>
</evidence>
<dbReference type="SUPFAM" id="SSF52058">
    <property type="entry name" value="L domain-like"/>
    <property type="match status" value="1"/>
</dbReference>
<evidence type="ECO:0000313" key="4">
    <source>
        <dbReference type="Proteomes" id="UP001524478"/>
    </source>
</evidence>
<dbReference type="Proteomes" id="UP001524478">
    <property type="component" value="Unassembled WGS sequence"/>
</dbReference>
<dbReference type="PANTHER" id="PTHR45661">
    <property type="entry name" value="SURFACE ANTIGEN"/>
    <property type="match status" value="1"/>
</dbReference>
<feature type="coiled-coil region" evidence="1">
    <location>
        <begin position="1196"/>
        <end position="1223"/>
    </location>
</feature>
<organism evidence="3 4">
    <name type="scientific">Tissierella carlieri</name>
    <dbReference type="NCBI Taxonomy" id="689904"/>
    <lineage>
        <taxon>Bacteria</taxon>
        <taxon>Bacillati</taxon>
        <taxon>Bacillota</taxon>
        <taxon>Tissierellia</taxon>
        <taxon>Tissierellales</taxon>
        <taxon>Tissierellaceae</taxon>
        <taxon>Tissierella</taxon>
    </lineage>
</organism>
<keyword evidence="4" id="KW-1185">Reference proteome</keyword>
<dbReference type="RefSeq" id="WP_256311832.1">
    <property type="nucleotide sequence ID" value="NZ_JANGAC010000009.1"/>
</dbReference>
<dbReference type="InterPro" id="IPR026906">
    <property type="entry name" value="LRR_5"/>
</dbReference>
<accession>A0ABT1SCC0</accession>
<gene>
    <name evidence="3" type="ORF">NE686_12975</name>
</gene>
<protein>
    <submittedName>
        <fullName evidence="3">Leucine-rich repeat domain-containing protein</fullName>
    </submittedName>
</protein>
<evidence type="ECO:0000259" key="2">
    <source>
        <dbReference type="Pfam" id="PF07532"/>
    </source>
</evidence>
<dbReference type="Gene3D" id="3.80.10.10">
    <property type="entry name" value="Ribonuclease Inhibitor"/>
    <property type="match status" value="5"/>
</dbReference>
<keyword evidence="1" id="KW-0175">Coiled coil</keyword>
<dbReference type="Pfam" id="PF07532">
    <property type="entry name" value="Big_4"/>
    <property type="match status" value="1"/>
</dbReference>
<proteinExistence type="predicted"/>
<sequence length="1232" mass="136522">MDKNHNTVNVTGSSIEVDLNGYIVQWLTVSGDNVTLKNGTVVNLTIQQDVKNLTMEDISDGKGGHHIFGGGGGNSIVLKGGTELKGTIDITSKSPLRIYVEEGSNAKITGNIVIKTNAAIIIAAPVKGKVEICVVNQSISIKSEVDKVVVLADATVKVDENVKIPQITKVNSVTVDAKVVDAEDKEIKKIEVEVEDSSWEIKDFTYLGTSITGFSDIGKEKFKSNKNIILPLANELGEAITEIGDKAFLGDINTKQDPKIGINSVKIPNTVTTIGEEAFRYNALTFIDIPDSVTTIKMSAFNGNKLQSLVIPDSVTNLGPGAFTLNEIADLKLSKSLETIPTAFGYNNLTTITIPEGVTRIDDLAFSDNQLVKVNLPNTLEYLSGFNNNELESIEIPKSVKELGKKALSRNKMTTITVPDNVKIIGDEAFRNTWHDKFLTSIIIEEGVEKLGKSAFAGNQLKDVYIPSSVKEIQSNAFNGNLGYDGVVHLFTPDYKNPNNLQESKYHVVNPAKLTIRYIFEDKVLKEKEIWKNPTTEQYLHIGDKNVEISPEYNDNEYELQETNMSRVDLNNKENQLVIQCKRKEIVEKITIKSILPVSSLAVDFETSKDEAINKLSRKAYIIDSNDNNHEVILTWTLEGYNGGKVGEYTAIARFELPEGISQSDPETKLEINIKIIVKEKNEDIDSSKWEVKDFIFEGTVVTGFSEQGKLKLEVNKDLVLSKTNESGENITRIEKEAFRSNQLNSVRIPEGLSGLVIGQAAFEKNQINTVFFPEGVKEIDTYAFNQNNLKYVNFPGTLKKIGNHAFAENKLISVNFSEEIEDIALDRFSFYKNQLTSVTLLKKARKVHAEAFMENTGYANDGNKVYIYTLSYDPDDNNNWFEKSNYHKVIVLSVKSVEEIKPVEIDCGTVKEEINLPRKIRLNLNNDDTKEVNITWSSEDYNSEQAGTYIFTGYYDLPEGMTGEKPEVRVEVSIKQKSDFEFSNGTITKYTGTATDVIIPEMINREKVVAIGSSVFNKKGLTSIIIPDTVESIGLSSFSNNNLTSLTLPKNLITMGNMAFYNNQLTFVKIPDGLTEIPTGAFLDNKLTSVEIPETVTRLAMKAFMDNNLETISIPSKMDNIGASAFENNYLGVVTIPVSVNVIGKKAFDGNANIKLTYSILVEAIEKAEKIETTDESEEKVQALIEAIEAGKELNENSNATLEEVNQVVKEINDAIEDLLKVDDIINTPAA</sequence>
<name>A0ABT1SCC0_9FIRM</name>
<dbReference type="PANTHER" id="PTHR45661:SF3">
    <property type="entry name" value="IG-LIKE DOMAIN-CONTAINING PROTEIN"/>
    <property type="match status" value="1"/>
</dbReference>
<dbReference type="Gene3D" id="1.20.1270.90">
    <property type="entry name" value="AF1782-like"/>
    <property type="match status" value="1"/>
</dbReference>
<dbReference type="EMBL" id="JANGAC010000009">
    <property type="protein sequence ID" value="MCQ4924007.1"/>
    <property type="molecule type" value="Genomic_DNA"/>
</dbReference>
<dbReference type="Pfam" id="PF13306">
    <property type="entry name" value="LRR_5"/>
    <property type="match status" value="3"/>
</dbReference>